<dbReference type="SUPFAM" id="SSF57850">
    <property type="entry name" value="RING/U-box"/>
    <property type="match status" value="1"/>
</dbReference>
<dbReference type="SUPFAM" id="SSF53300">
    <property type="entry name" value="vWA-like"/>
    <property type="match status" value="1"/>
</dbReference>
<feature type="domain" description="U-box" evidence="4">
    <location>
        <begin position="952"/>
        <end position="1040"/>
    </location>
</feature>
<dbReference type="EMBL" id="WNWS01000488">
    <property type="protein sequence ID" value="KAE9966887.1"/>
    <property type="molecule type" value="Genomic_DNA"/>
</dbReference>
<dbReference type="Pfam" id="PF00179">
    <property type="entry name" value="UQ_con"/>
    <property type="match status" value="1"/>
</dbReference>
<dbReference type="PROSITE" id="PS51698">
    <property type="entry name" value="U_BOX"/>
    <property type="match status" value="1"/>
</dbReference>
<dbReference type="Proteomes" id="UP000447873">
    <property type="component" value="Unassembled WGS sequence"/>
</dbReference>
<evidence type="ECO:0000313" key="6">
    <source>
        <dbReference type="Proteomes" id="UP000447873"/>
    </source>
</evidence>
<dbReference type="PANTHER" id="PTHR24068">
    <property type="entry name" value="UBIQUITIN-CONJUGATING ENZYME E2"/>
    <property type="match status" value="1"/>
</dbReference>
<organism evidence="5 6">
    <name type="scientific">Venturia inaequalis</name>
    <name type="common">Apple scab fungus</name>
    <dbReference type="NCBI Taxonomy" id="5025"/>
    <lineage>
        <taxon>Eukaryota</taxon>
        <taxon>Fungi</taxon>
        <taxon>Dikarya</taxon>
        <taxon>Ascomycota</taxon>
        <taxon>Pezizomycotina</taxon>
        <taxon>Dothideomycetes</taxon>
        <taxon>Pleosporomycetidae</taxon>
        <taxon>Venturiales</taxon>
        <taxon>Venturiaceae</taxon>
        <taxon>Venturia</taxon>
    </lineage>
</organism>
<dbReference type="GO" id="GO:0004842">
    <property type="term" value="F:ubiquitin-protein transferase activity"/>
    <property type="evidence" value="ECO:0007669"/>
    <property type="project" value="InterPro"/>
</dbReference>
<evidence type="ECO:0000259" key="4">
    <source>
        <dbReference type="PROSITE" id="PS51698"/>
    </source>
</evidence>
<evidence type="ECO:0000259" key="3">
    <source>
        <dbReference type="PROSITE" id="PS50127"/>
    </source>
</evidence>
<sequence>MLTTVTGIALYILSSAQSPSLAHGFVQRLIAMERYTVSVLPLESTRFLIPFRTASTVFEFKTEIARRLQKQGTAVDAPSIQLYLGNKNGPLLDDEDLLANVVLDPSKEEVFATIPSDRSGSTASITVTSQAVAQLFQLKISSCEPLEANESGFRIRVITPRLAKQQKDLSAVSLLPGLFSRTTTLRTIRTRVAQQLGLDNDKALEETNCDDQECNCSFAKSLVNNTHFKIKSREDAQAVTGTPFIVTHSKGVVEQMCAQGSVDQSSLFSQISNTLEAKFGSQWSSFRRMELFNENRRVGSFMTNFVPIVAVCSKSRHVVLQPAVAGNVDISRTDAQSNELADNDARQFTVDLHTAEAPIAATRFDLTICQLGLEDTIVNGVLNLFAVVRQVSTDKTVRPKGKDGIYLAGPSWELPVKQSERGTAMFLASLRVFCHFFGSSMVDDRLRDSILHVFHVLSDFPPAVRTLHILLTDKTPSLSECAAFVQACYETVREMVPLRLIGSNNGRIFEGARLFFGYIAEKSKAFKLPAEDGNLLPYLGALKMVHLCQSETMEPIAFPVDSNLGLLEQGCFDALSSGVIEFTEAGLGPVSALPLDGRTKRAALLSGGHCTEVLMFDIDILYANDKYTATGKMSGQSQIIDSAEMQDVNYLSVLCSRNELTVVSPRRLASASAPSLTLDRDGLGAVYVGRQPCGNPGRDFLIFRPTRGGEMTVDPAIVAQLLSPIMALREADGSAILDAIGDPAEQKLEIPDEILMICVDCSASMEDRTGFHDVAIEDEGSEAASISSKYGLVKTLAEISDLESNPTAISTPLEETKEELVAHDSFENIVQTIGHTLYHLQESIASELLVLLINVMVKGVRSQQVLVDSANRRAWALGSAQIDGFQSRLADLKKTLIGLIRHKDALADFLVFRARSVTGLPTSWYWNIGDDVPPATQAQQGDPRVSTALKLRIPAEYCCPISEDLFDDPVTTADGQHYDRAAITRWFQIRKSSPCTGLPLANTNLSTDRRMVKDVREWINGEDLVHNEQEQPLEKKHQKVQPVVITFQGRQGMFNRTVSCDIATSVLYDLAFRALKGRYTDFNLSLASEVILPANASTIGSFGITGNILVKISLPGPSLGVSGATEVNSSTNNDDLCLVKIYDDPSRQLFGVWLPKSTELTFSDLMFSYWRFMWRECSKHPKKLVTPWTGLSDMGDGKYRGRPLSLLDKISPYLTPIHAIGKLGKETIYQSSSRSNSSEPLVFKFMFRAERWKSSRRKTQLSRLDALKQMFDQLLNRIIAYGYRTHLGLITINSLAHPVQRITHVVEDFRATVTRLTAHGDTALWDSLELAKDRIVEYAAKYPQARKRILCISDGMDTRSIRSPFQVYPDLVRNGIVVDSFCLGEVDNLSLRTVSFLTDGFKFAPKTLEQAMMICELEPVLSQLERDTAAIVSKRNACRLAGSSNPASRFYSATGYADAEPLSKDLFPNRKEHPHLQDSFVELVPSSRRGFGPATRVGSNLRSSRLLGEIQSIAANPHPHMDVYVSEQDMSFWKIVMQGPPDSIYGSGTFVLYLHMEENYPTFAPKCRFVTSIYHPNVNKHGRICHSIFDRNWTSDTTTYMVLSTVYGLLLVPDYSDPVNVVVTLDFHHDQVAFAELAREHITKHATESRTEHRSAILGGK</sequence>
<dbReference type="EC" id="5.2.1.8" evidence="1"/>
<dbReference type="InterPro" id="IPR036465">
    <property type="entry name" value="vWFA_dom_sf"/>
</dbReference>
<keyword evidence="2" id="KW-0697">Rotamase</keyword>
<dbReference type="SMART" id="SM00504">
    <property type="entry name" value="Ubox"/>
    <property type="match status" value="1"/>
</dbReference>
<protein>
    <recommendedName>
        <fullName evidence="1">peptidylprolyl isomerase</fullName>
        <ecNumber evidence="1">5.2.1.8</ecNumber>
    </recommendedName>
</protein>
<dbReference type="Gene3D" id="3.40.50.410">
    <property type="entry name" value="von Willebrand factor, type A domain"/>
    <property type="match status" value="1"/>
</dbReference>
<dbReference type="PROSITE" id="PS50127">
    <property type="entry name" value="UBC_2"/>
    <property type="match status" value="1"/>
</dbReference>
<feature type="domain" description="UBC core" evidence="3">
    <location>
        <begin position="1501"/>
        <end position="1647"/>
    </location>
</feature>
<dbReference type="Gene3D" id="3.30.40.10">
    <property type="entry name" value="Zinc/RING finger domain, C3HC4 (zinc finger)"/>
    <property type="match status" value="1"/>
</dbReference>
<dbReference type="CDD" id="cd16655">
    <property type="entry name" value="RING-Ubox_WDSUB1-like"/>
    <property type="match status" value="1"/>
</dbReference>
<dbReference type="SMART" id="SM00212">
    <property type="entry name" value="UBCc"/>
    <property type="match status" value="1"/>
</dbReference>
<reference evidence="5 6" key="1">
    <citation type="submission" date="2018-12" db="EMBL/GenBank/DDBJ databases">
        <title>Venturia inaequalis Genome Resource.</title>
        <authorList>
            <person name="Lichtner F.J."/>
        </authorList>
    </citation>
    <scope>NUCLEOTIDE SEQUENCE [LARGE SCALE GENOMIC DNA]</scope>
    <source>
        <strain evidence="5 6">120213</strain>
    </source>
</reference>
<dbReference type="GO" id="GO:0016567">
    <property type="term" value="P:protein ubiquitination"/>
    <property type="evidence" value="ECO:0007669"/>
    <property type="project" value="InterPro"/>
</dbReference>
<dbReference type="InterPro" id="IPR013083">
    <property type="entry name" value="Znf_RING/FYVE/PHD"/>
</dbReference>
<dbReference type="SUPFAM" id="SSF54495">
    <property type="entry name" value="UBC-like"/>
    <property type="match status" value="1"/>
</dbReference>
<dbReference type="Pfam" id="PF04564">
    <property type="entry name" value="U-box"/>
    <property type="match status" value="1"/>
</dbReference>
<proteinExistence type="predicted"/>
<dbReference type="InterPro" id="IPR003613">
    <property type="entry name" value="Ubox_domain"/>
</dbReference>
<gene>
    <name evidence="5" type="ORF">EG328_008535</name>
</gene>
<keyword evidence="2" id="KW-0413">Isomerase</keyword>
<evidence type="ECO:0000256" key="1">
    <source>
        <dbReference type="ARBA" id="ARBA00013194"/>
    </source>
</evidence>
<name>A0A8H3UAI2_VENIN</name>
<accession>A0A8H3UAI2</accession>
<dbReference type="InterPro" id="IPR016135">
    <property type="entry name" value="UBQ-conjugating_enzyme/RWD"/>
</dbReference>
<dbReference type="Gene3D" id="3.10.110.10">
    <property type="entry name" value="Ubiquitin Conjugating Enzyme"/>
    <property type="match status" value="1"/>
</dbReference>
<dbReference type="CDD" id="cd00198">
    <property type="entry name" value="vWFA"/>
    <property type="match status" value="1"/>
</dbReference>
<dbReference type="InterPro" id="IPR000608">
    <property type="entry name" value="UBC"/>
</dbReference>
<comment type="caution">
    <text evidence="5">The sequence shown here is derived from an EMBL/GenBank/DDBJ whole genome shotgun (WGS) entry which is preliminary data.</text>
</comment>
<dbReference type="GO" id="GO:0003755">
    <property type="term" value="F:peptidyl-prolyl cis-trans isomerase activity"/>
    <property type="evidence" value="ECO:0007669"/>
    <property type="project" value="UniProtKB-KW"/>
</dbReference>
<evidence type="ECO:0000313" key="5">
    <source>
        <dbReference type="EMBL" id="KAE9966887.1"/>
    </source>
</evidence>
<evidence type="ECO:0000256" key="2">
    <source>
        <dbReference type="ARBA" id="ARBA00023110"/>
    </source>
</evidence>